<dbReference type="Pfam" id="PF13377">
    <property type="entry name" value="Peripla_BP_3"/>
    <property type="match status" value="1"/>
</dbReference>
<dbReference type="OrthoDB" id="252678at2"/>
<comment type="caution">
    <text evidence="5">The sequence shown here is derived from an EMBL/GenBank/DDBJ whole genome shotgun (WGS) entry which is preliminary data.</text>
</comment>
<keyword evidence="2" id="KW-0238">DNA-binding</keyword>
<name>A0A3M8AFQ5_9MICO</name>
<dbReference type="InterPro" id="IPR028082">
    <property type="entry name" value="Peripla_BP_I"/>
</dbReference>
<protein>
    <submittedName>
        <fullName evidence="5">LacI family transcriptional regulator</fullName>
    </submittedName>
</protein>
<dbReference type="Gene3D" id="1.10.260.40">
    <property type="entry name" value="lambda repressor-like DNA-binding domains"/>
    <property type="match status" value="1"/>
</dbReference>
<dbReference type="AlphaFoldDB" id="A0A3M8AFQ5"/>
<dbReference type="Proteomes" id="UP000275048">
    <property type="component" value="Unassembled WGS sequence"/>
</dbReference>
<dbReference type="PROSITE" id="PS00356">
    <property type="entry name" value="HTH_LACI_1"/>
    <property type="match status" value="1"/>
</dbReference>
<organism evidence="5 6">
    <name type="scientific">Agromyces tardus</name>
    <dbReference type="NCBI Taxonomy" id="2583849"/>
    <lineage>
        <taxon>Bacteria</taxon>
        <taxon>Bacillati</taxon>
        <taxon>Actinomycetota</taxon>
        <taxon>Actinomycetes</taxon>
        <taxon>Micrococcales</taxon>
        <taxon>Microbacteriaceae</taxon>
        <taxon>Agromyces</taxon>
    </lineage>
</organism>
<dbReference type="InterPro" id="IPR000843">
    <property type="entry name" value="HTH_LacI"/>
</dbReference>
<evidence type="ECO:0000313" key="6">
    <source>
        <dbReference type="Proteomes" id="UP000275048"/>
    </source>
</evidence>
<sequence length="346" mass="36245">MAKIDEVAKAAGVSISTVSYALSGKRTISAETRRRIEQAVRELDYRPNAGARMLAGRRTNIFALTEPFRADTHAPAHMSFVLATSIAARRYDYDVLLLTDEEATAGMRRVASSGLADAVLVLDVAPDDERVGLARRLDIPSVFIGVPNDHEGLVCVDLDFEAAAALAVDHLAAAGHRSIGLVGHPPGAYLRSNFPPRVRAGFERRAAELGLDSSVERPEAGGTRGAAVRAAVEALLERGVTGLVLHCDDATHLAVLDALAARGLSVPGDVAVVSVGATFDTTSFQPPLDVIPLIPQASCDLAVDLAMQSMTPAPPAPGVRLIAPEYHEHGSVGEAADGSVAAHPPD</sequence>
<dbReference type="PANTHER" id="PTHR30146">
    <property type="entry name" value="LACI-RELATED TRANSCRIPTIONAL REPRESSOR"/>
    <property type="match status" value="1"/>
</dbReference>
<dbReference type="SUPFAM" id="SSF53822">
    <property type="entry name" value="Periplasmic binding protein-like I"/>
    <property type="match status" value="1"/>
</dbReference>
<proteinExistence type="predicted"/>
<evidence type="ECO:0000256" key="3">
    <source>
        <dbReference type="ARBA" id="ARBA00023163"/>
    </source>
</evidence>
<dbReference type="InterPro" id="IPR010982">
    <property type="entry name" value="Lambda_DNA-bd_dom_sf"/>
</dbReference>
<dbReference type="InterPro" id="IPR046335">
    <property type="entry name" value="LacI/GalR-like_sensor"/>
</dbReference>
<dbReference type="Gene3D" id="3.40.50.2300">
    <property type="match status" value="2"/>
</dbReference>
<dbReference type="GO" id="GO:0003700">
    <property type="term" value="F:DNA-binding transcription factor activity"/>
    <property type="evidence" value="ECO:0007669"/>
    <property type="project" value="TreeGrafter"/>
</dbReference>
<dbReference type="PANTHER" id="PTHR30146:SF153">
    <property type="entry name" value="LACTOSE OPERON REPRESSOR"/>
    <property type="match status" value="1"/>
</dbReference>
<evidence type="ECO:0000256" key="1">
    <source>
        <dbReference type="ARBA" id="ARBA00023015"/>
    </source>
</evidence>
<evidence type="ECO:0000259" key="4">
    <source>
        <dbReference type="PROSITE" id="PS50932"/>
    </source>
</evidence>
<dbReference type="Pfam" id="PF00356">
    <property type="entry name" value="LacI"/>
    <property type="match status" value="1"/>
</dbReference>
<reference evidence="5 6" key="1">
    <citation type="submission" date="2018-10" db="EMBL/GenBank/DDBJ databases">
        <title>Isolation, diversity and antibacterial activity of antinobacteria from the wheat rhizosphere soil.</title>
        <authorList>
            <person name="Sun T."/>
        </authorList>
    </citation>
    <scope>NUCLEOTIDE SEQUENCE [LARGE SCALE GENOMIC DNA]</scope>
    <source>
        <strain evidence="5 6">SJ-23</strain>
    </source>
</reference>
<dbReference type="CDD" id="cd01392">
    <property type="entry name" value="HTH_LacI"/>
    <property type="match status" value="1"/>
</dbReference>
<evidence type="ECO:0000256" key="2">
    <source>
        <dbReference type="ARBA" id="ARBA00023125"/>
    </source>
</evidence>
<dbReference type="EMBL" id="RHHB01000012">
    <property type="protein sequence ID" value="RNB50008.1"/>
    <property type="molecule type" value="Genomic_DNA"/>
</dbReference>
<evidence type="ECO:0000313" key="5">
    <source>
        <dbReference type="EMBL" id="RNB50008.1"/>
    </source>
</evidence>
<dbReference type="PROSITE" id="PS50932">
    <property type="entry name" value="HTH_LACI_2"/>
    <property type="match status" value="1"/>
</dbReference>
<feature type="domain" description="HTH lacI-type" evidence="4">
    <location>
        <begin position="2"/>
        <end position="56"/>
    </location>
</feature>
<dbReference type="SUPFAM" id="SSF47413">
    <property type="entry name" value="lambda repressor-like DNA-binding domains"/>
    <property type="match status" value="1"/>
</dbReference>
<keyword evidence="6" id="KW-1185">Reference proteome</keyword>
<keyword evidence="3" id="KW-0804">Transcription</keyword>
<dbReference type="CDD" id="cd06267">
    <property type="entry name" value="PBP1_LacI_sugar_binding-like"/>
    <property type="match status" value="1"/>
</dbReference>
<dbReference type="RefSeq" id="WP_122936677.1">
    <property type="nucleotide sequence ID" value="NZ_JBHSNT010000007.1"/>
</dbReference>
<keyword evidence="1" id="KW-0805">Transcription regulation</keyword>
<gene>
    <name evidence="5" type="ORF">EDM22_08730</name>
</gene>
<dbReference type="GO" id="GO:0000976">
    <property type="term" value="F:transcription cis-regulatory region binding"/>
    <property type="evidence" value="ECO:0007669"/>
    <property type="project" value="TreeGrafter"/>
</dbReference>
<accession>A0A3M8AFQ5</accession>
<dbReference type="SMART" id="SM00354">
    <property type="entry name" value="HTH_LACI"/>
    <property type="match status" value="1"/>
</dbReference>